<feature type="compositionally biased region" description="Gly residues" evidence="9">
    <location>
        <begin position="254"/>
        <end position="264"/>
    </location>
</feature>
<dbReference type="InterPro" id="IPR013320">
    <property type="entry name" value="ConA-like_dom_sf"/>
</dbReference>
<protein>
    <recommendedName>
        <fullName evidence="11">GH16 domain-containing protein</fullName>
    </recommendedName>
</protein>
<accession>A0ABZ1D5N8</accession>
<dbReference type="PANTHER" id="PTHR31361:SF1">
    <property type="entry name" value="BETA-GLUCAN SYNTHESIS-ASSOCIATED PROTEIN KRE6-RELATED"/>
    <property type="match status" value="1"/>
</dbReference>
<feature type="region of interest" description="Disordered" evidence="9">
    <location>
        <begin position="1"/>
        <end position="71"/>
    </location>
</feature>
<feature type="compositionally biased region" description="Polar residues" evidence="9">
    <location>
        <begin position="32"/>
        <end position="43"/>
    </location>
</feature>
<evidence type="ECO:0000256" key="2">
    <source>
        <dbReference type="ARBA" id="ARBA00010962"/>
    </source>
</evidence>
<evidence type="ECO:0000256" key="4">
    <source>
        <dbReference type="ARBA" id="ARBA00022968"/>
    </source>
</evidence>
<gene>
    <name evidence="12" type="ORF">IL334_006209</name>
</gene>
<evidence type="ECO:0000256" key="1">
    <source>
        <dbReference type="ARBA" id="ARBA00004606"/>
    </source>
</evidence>
<dbReference type="EMBL" id="CP141888">
    <property type="protein sequence ID" value="WRT69225.1"/>
    <property type="molecule type" value="Genomic_DNA"/>
</dbReference>
<evidence type="ECO:0000256" key="3">
    <source>
        <dbReference type="ARBA" id="ARBA00022692"/>
    </source>
</evidence>
<dbReference type="Proteomes" id="UP001329825">
    <property type="component" value="Chromosome 8"/>
</dbReference>
<keyword evidence="6 10" id="KW-0472">Membrane</keyword>
<evidence type="ECO:0000313" key="12">
    <source>
        <dbReference type="EMBL" id="WRT69225.1"/>
    </source>
</evidence>
<keyword evidence="7" id="KW-0325">Glycoprotein</keyword>
<keyword evidence="8" id="KW-0961">Cell wall biogenesis/degradation</keyword>
<comment type="subcellular location">
    <subcellularLocation>
        <location evidence="1">Membrane</location>
        <topology evidence="1">Single-pass type II membrane protein</topology>
    </subcellularLocation>
</comment>
<dbReference type="Gene3D" id="2.60.120.200">
    <property type="match status" value="1"/>
</dbReference>
<organism evidence="12 13">
    <name type="scientific">Kwoniella shivajii</name>
    <dbReference type="NCBI Taxonomy" id="564305"/>
    <lineage>
        <taxon>Eukaryota</taxon>
        <taxon>Fungi</taxon>
        <taxon>Dikarya</taxon>
        <taxon>Basidiomycota</taxon>
        <taxon>Agaricomycotina</taxon>
        <taxon>Tremellomycetes</taxon>
        <taxon>Tremellales</taxon>
        <taxon>Cryptococcaceae</taxon>
        <taxon>Kwoniella</taxon>
    </lineage>
</organism>
<keyword evidence="13" id="KW-1185">Reference proteome</keyword>
<feature type="compositionally biased region" description="Low complexity" evidence="9">
    <location>
        <begin position="208"/>
        <end position="221"/>
    </location>
</feature>
<sequence>MAPNYPWSRSQPSSSSSSSSNNNNNTQQNGNEHATPTQRNMDSSRPIVVSASGISTNSPAIHNPNLNLNVDSPSTLRARVSSPRYSNTITQANVESFQNENVSYPSPVDSIKRGKSKKKNKSQGGGWIELTGTPSPSKSNYNHNYNYKQNDHSNSPIIPKYDPRGYPITTREERHDNWNTIQRSPESYKYGNEGSASRMANGGYGLRSSQSNDSLSSEISSTGAGVNEENSKFLSTGSNRPTSYYLPNYSSSGSGSGSASGSGSGASSSSHGPSPTTLYPPNLDYSLSNPSYSPYDNVANGGIVPNPNPLPSLYGDSRVSLNSMNSGESMTHFRQHDHLRHMDNGERGYGYSNLSITSKGGKKHLSDMFSLPADPATWSNLGPEADDDFHDPDYRPANKSRFHAAIFTARGAANLGCLLMMVLVLTMLFAGYPILDYYLGQKQISSNGAFNLGGINATGQIPDIGAFQLIDKDTPQSAYTWTSLETGEDWDLIFSDEFNNDGRTFFDGDDPYWEAVDLHYWQTNNLEWYDPRMVTTTGGHLQITLDKVATNGMNYTGGMISTWNRLCFTGGYVEASVSLPGTSSVYGLWPAIWTMGNLGRAGYGGSLDGMWPYSYDSCDVGTLPNQTLNGKPEITTTEGDPTYDYSLSYLPGQRLSRCTCTNDKTHPGPQLSNGTFRGRSAPEIDMFEATVDSTLLQGEVSQSGQWAPFNPHYYFLNTSTNYYDVYDDDVTKINTYMGSIYQQATSGLSVTDQVSHCSLTASMLFYSNSTPFFSGSHIQGIDEFIRPHSTQNTGCFSAYGFEYSPGADGYITWVSNAKKAWTVRGAAMAPNADAMVGQRLVSEEPMYLIMNLGISENFGAVDYDGLEKLWPVKMLVDYIRVYQDPNQRNLGCDPAAMPTAKYISLYPDAYNNPNITIMEQIPNFTKPKNTLVDTC</sequence>
<evidence type="ECO:0000259" key="11">
    <source>
        <dbReference type="PROSITE" id="PS51762"/>
    </source>
</evidence>
<feature type="compositionally biased region" description="Polar residues" evidence="9">
    <location>
        <begin position="232"/>
        <end position="242"/>
    </location>
</feature>
<dbReference type="RefSeq" id="XP_062793964.1">
    <property type="nucleotide sequence ID" value="XM_062937913.1"/>
</dbReference>
<keyword evidence="3 10" id="KW-0812">Transmembrane</keyword>
<dbReference type="Pfam" id="PF03935">
    <property type="entry name" value="SKN1_KRE6_Sbg1"/>
    <property type="match status" value="2"/>
</dbReference>
<keyword evidence="4" id="KW-0735">Signal-anchor</keyword>
<feature type="region of interest" description="Disordered" evidence="9">
    <location>
        <begin position="100"/>
        <end position="285"/>
    </location>
</feature>
<evidence type="ECO:0000256" key="8">
    <source>
        <dbReference type="ARBA" id="ARBA00023316"/>
    </source>
</evidence>
<evidence type="ECO:0000256" key="7">
    <source>
        <dbReference type="ARBA" id="ARBA00023180"/>
    </source>
</evidence>
<feature type="domain" description="GH16" evidence="11">
    <location>
        <begin position="479"/>
        <end position="887"/>
    </location>
</feature>
<keyword evidence="5 10" id="KW-1133">Transmembrane helix</keyword>
<dbReference type="PROSITE" id="PS51762">
    <property type="entry name" value="GH16_2"/>
    <property type="match status" value="1"/>
</dbReference>
<feature type="transmembrane region" description="Helical" evidence="10">
    <location>
        <begin position="411"/>
        <end position="435"/>
    </location>
</feature>
<dbReference type="InterPro" id="IPR000757">
    <property type="entry name" value="Beta-glucanase-like"/>
</dbReference>
<dbReference type="SUPFAM" id="SSF49899">
    <property type="entry name" value="Concanavalin A-like lectins/glucanases"/>
    <property type="match status" value="1"/>
</dbReference>
<evidence type="ECO:0000256" key="6">
    <source>
        <dbReference type="ARBA" id="ARBA00023136"/>
    </source>
</evidence>
<proteinExistence type="inferred from homology"/>
<comment type="similarity">
    <text evidence="2">Belongs to the SKN1/KRE6 family.</text>
</comment>
<dbReference type="PANTHER" id="PTHR31361">
    <property type="entry name" value="BETA-GLUCAN SYNTHESIS-ASSOCIATED PROTEIN KRE6-RELATED"/>
    <property type="match status" value="1"/>
</dbReference>
<evidence type="ECO:0000256" key="5">
    <source>
        <dbReference type="ARBA" id="ARBA00022989"/>
    </source>
</evidence>
<evidence type="ECO:0000256" key="9">
    <source>
        <dbReference type="SAM" id="MobiDB-lite"/>
    </source>
</evidence>
<dbReference type="InterPro" id="IPR005629">
    <property type="entry name" value="Skn1/Kre6/Sbg1"/>
</dbReference>
<dbReference type="GeneID" id="87958339"/>
<feature type="compositionally biased region" description="Low complexity" evidence="9">
    <location>
        <begin position="8"/>
        <end position="31"/>
    </location>
</feature>
<reference evidence="12 13" key="1">
    <citation type="submission" date="2024-01" db="EMBL/GenBank/DDBJ databases">
        <title>Comparative genomics of Cryptococcus and Kwoniella reveals pathogenesis evolution and contrasting modes of karyotype evolution via chromosome fusion or intercentromeric recombination.</title>
        <authorList>
            <person name="Coelho M.A."/>
            <person name="David-Palma M."/>
            <person name="Shea T."/>
            <person name="Bowers K."/>
            <person name="McGinley-Smith S."/>
            <person name="Mohammad A.W."/>
            <person name="Gnirke A."/>
            <person name="Yurkov A.M."/>
            <person name="Nowrousian M."/>
            <person name="Sun S."/>
            <person name="Cuomo C.A."/>
            <person name="Heitman J."/>
        </authorList>
    </citation>
    <scope>NUCLEOTIDE SEQUENCE [LARGE SCALE GENOMIC DNA]</scope>
    <source>
        <strain evidence="12">CBS 11374</strain>
    </source>
</reference>
<feature type="compositionally biased region" description="Polar residues" evidence="9">
    <location>
        <begin position="271"/>
        <end position="285"/>
    </location>
</feature>
<evidence type="ECO:0000313" key="13">
    <source>
        <dbReference type="Proteomes" id="UP001329825"/>
    </source>
</evidence>
<evidence type="ECO:0000256" key="10">
    <source>
        <dbReference type="SAM" id="Phobius"/>
    </source>
</evidence>
<name>A0ABZ1D5N8_9TREE</name>
<feature type="compositionally biased region" description="Polar residues" evidence="9">
    <location>
        <begin position="52"/>
        <end position="71"/>
    </location>
</feature>